<dbReference type="Gene3D" id="3.40.50.300">
    <property type="entry name" value="P-loop containing nucleotide triphosphate hydrolases"/>
    <property type="match status" value="1"/>
</dbReference>
<name>A0A1F6GBX8_9BACT</name>
<proteinExistence type="predicted"/>
<organism evidence="1 2">
    <name type="scientific">Candidatus Kuenenbacteria bacterium RBG_16_41_7</name>
    <dbReference type="NCBI Taxonomy" id="1798560"/>
    <lineage>
        <taxon>Bacteria</taxon>
        <taxon>Candidatus Kueneniibacteriota</taxon>
    </lineage>
</organism>
<evidence type="ECO:0008006" key="3">
    <source>
        <dbReference type="Google" id="ProtNLM"/>
    </source>
</evidence>
<gene>
    <name evidence="1" type="ORF">A2V95_03425</name>
</gene>
<dbReference type="Pfam" id="PF13207">
    <property type="entry name" value="AAA_17"/>
    <property type="match status" value="1"/>
</dbReference>
<dbReference type="PANTHER" id="PTHR41930:SF1">
    <property type="entry name" value="DEPHOSPHO-COA KINASE"/>
    <property type="match status" value="1"/>
</dbReference>
<dbReference type="InterPro" id="IPR027417">
    <property type="entry name" value="P-loop_NTPase"/>
</dbReference>
<dbReference type="EMBL" id="MFMV01000059">
    <property type="protein sequence ID" value="OGG95608.1"/>
    <property type="molecule type" value="Genomic_DNA"/>
</dbReference>
<comment type="caution">
    <text evidence="1">The sequence shown here is derived from an EMBL/GenBank/DDBJ whole genome shotgun (WGS) entry which is preliminary data.</text>
</comment>
<feature type="non-terminal residue" evidence="1">
    <location>
        <position position="1"/>
    </location>
</feature>
<dbReference type="AlphaFoldDB" id="A0A1F6GBX8"/>
<dbReference type="PANTHER" id="PTHR41930">
    <property type="entry name" value="UPF0200 PROTEIN MJ1399"/>
    <property type="match status" value="1"/>
</dbReference>
<evidence type="ECO:0000313" key="1">
    <source>
        <dbReference type="EMBL" id="OGG95608.1"/>
    </source>
</evidence>
<reference evidence="1 2" key="1">
    <citation type="journal article" date="2016" name="Nat. Commun.">
        <title>Thousands of microbial genomes shed light on interconnected biogeochemical processes in an aquifer system.</title>
        <authorList>
            <person name="Anantharaman K."/>
            <person name="Brown C.T."/>
            <person name="Hug L.A."/>
            <person name="Sharon I."/>
            <person name="Castelle C.J."/>
            <person name="Probst A.J."/>
            <person name="Thomas B.C."/>
            <person name="Singh A."/>
            <person name="Wilkins M.J."/>
            <person name="Karaoz U."/>
            <person name="Brodie E.L."/>
            <person name="Williams K.H."/>
            <person name="Hubbard S.S."/>
            <person name="Banfield J.F."/>
        </authorList>
    </citation>
    <scope>NUCLEOTIDE SEQUENCE [LARGE SCALE GENOMIC DNA]</scope>
</reference>
<protein>
    <recommendedName>
        <fullName evidence="3">(d)CMP kinase</fullName>
    </recommendedName>
</protein>
<evidence type="ECO:0000313" key="2">
    <source>
        <dbReference type="Proteomes" id="UP000178149"/>
    </source>
</evidence>
<sequence length="173" mass="20243">GAGKGTVVEYLKKKSFKHYSVREFLIKEIKRQGMPVNRDSMVEVANDLRKKFGPGYTAIELYKQAIKESDRAIVESIRTVGEVEALRKKGDFYLFAVEAKAELRYERIRKRNNETDQRTFEDFMADEKREMKFSDPAKQNLKKCIEMADFKFDNSGTLKDLEKQVQDVLREIE</sequence>
<dbReference type="Proteomes" id="UP000178149">
    <property type="component" value="Unassembled WGS sequence"/>
</dbReference>
<dbReference type="SUPFAM" id="SSF52540">
    <property type="entry name" value="P-loop containing nucleoside triphosphate hydrolases"/>
    <property type="match status" value="1"/>
</dbReference>
<accession>A0A1F6GBX8</accession>